<reference evidence="2" key="1">
    <citation type="submission" date="2021-06" db="EMBL/GenBank/DDBJ databases">
        <authorList>
            <person name="Kallberg Y."/>
            <person name="Tangrot J."/>
            <person name="Rosling A."/>
        </authorList>
    </citation>
    <scope>NUCLEOTIDE SEQUENCE</scope>
    <source>
        <strain evidence="2">IN212</strain>
    </source>
</reference>
<dbReference type="EMBL" id="CAJVPZ010093642">
    <property type="protein sequence ID" value="CAG8816984.1"/>
    <property type="molecule type" value="Genomic_DNA"/>
</dbReference>
<sequence length="136" mass="15488">TNALISVGEYAEKGMLLEYLQSNCINLNYKTRLNFLLQISRDLQSLFNSGFVTSVLTGNSFCVKNDQTVVFTDFLCVVDKNNLKPYDFKFYAPQYDAPELSKNRIYTEENLALVPDGLLESYTSLMNKCLNNDPNL</sequence>
<accession>A0A9N9K9L0</accession>
<dbReference type="InterPro" id="IPR011009">
    <property type="entry name" value="Kinase-like_dom_sf"/>
</dbReference>
<feature type="domain" description="Serine-threonine/tyrosine-protein kinase catalytic" evidence="1">
    <location>
        <begin position="4"/>
        <end position="108"/>
    </location>
</feature>
<dbReference type="InterPro" id="IPR001245">
    <property type="entry name" value="Ser-Thr/Tyr_kinase_cat_dom"/>
</dbReference>
<dbReference type="OrthoDB" id="67310at2759"/>
<dbReference type="Gene3D" id="1.10.510.10">
    <property type="entry name" value="Transferase(Phosphotransferase) domain 1"/>
    <property type="match status" value="1"/>
</dbReference>
<dbReference type="SUPFAM" id="SSF56112">
    <property type="entry name" value="Protein kinase-like (PK-like)"/>
    <property type="match status" value="1"/>
</dbReference>
<dbReference type="Proteomes" id="UP000789396">
    <property type="component" value="Unassembled WGS sequence"/>
</dbReference>
<dbReference type="Pfam" id="PF07714">
    <property type="entry name" value="PK_Tyr_Ser-Thr"/>
    <property type="match status" value="1"/>
</dbReference>
<evidence type="ECO:0000313" key="3">
    <source>
        <dbReference type="Proteomes" id="UP000789396"/>
    </source>
</evidence>
<feature type="non-terminal residue" evidence="2">
    <location>
        <position position="1"/>
    </location>
</feature>
<feature type="non-terminal residue" evidence="2">
    <location>
        <position position="136"/>
    </location>
</feature>
<evidence type="ECO:0000259" key="1">
    <source>
        <dbReference type="Pfam" id="PF07714"/>
    </source>
</evidence>
<comment type="caution">
    <text evidence="2">The sequence shown here is derived from an EMBL/GenBank/DDBJ whole genome shotgun (WGS) entry which is preliminary data.</text>
</comment>
<dbReference type="AlphaFoldDB" id="A0A9N9K9L0"/>
<name>A0A9N9K9L0_9GLOM</name>
<dbReference type="GO" id="GO:0004672">
    <property type="term" value="F:protein kinase activity"/>
    <property type="evidence" value="ECO:0007669"/>
    <property type="project" value="InterPro"/>
</dbReference>
<organism evidence="2 3">
    <name type="scientific">Racocetra fulgida</name>
    <dbReference type="NCBI Taxonomy" id="60492"/>
    <lineage>
        <taxon>Eukaryota</taxon>
        <taxon>Fungi</taxon>
        <taxon>Fungi incertae sedis</taxon>
        <taxon>Mucoromycota</taxon>
        <taxon>Glomeromycotina</taxon>
        <taxon>Glomeromycetes</taxon>
        <taxon>Diversisporales</taxon>
        <taxon>Gigasporaceae</taxon>
        <taxon>Racocetra</taxon>
    </lineage>
</organism>
<gene>
    <name evidence="2" type="ORF">RFULGI_LOCUS19310</name>
</gene>
<evidence type="ECO:0000313" key="2">
    <source>
        <dbReference type="EMBL" id="CAG8816984.1"/>
    </source>
</evidence>
<proteinExistence type="predicted"/>
<keyword evidence="3" id="KW-1185">Reference proteome</keyword>
<protein>
    <submittedName>
        <fullName evidence="2">15067_t:CDS:1</fullName>
    </submittedName>
</protein>